<dbReference type="OrthoDB" id="9759820at2"/>
<dbReference type="STRING" id="1058.SAMN05421783_101262"/>
<feature type="transmembrane region" description="Helical" evidence="9">
    <location>
        <begin position="260"/>
        <end position="282"/>
    </location>
</feature>
<dbReference type="PANTHER" id="PTHR24221">
    <property type="entry name" value="ATP-BINDING CASSETTE SUB-FAMILY B"/>
    <property type="match status" value="1"/>
</dbReference>
<feature type="transmembrane region" description="Helical" evidence="9">
    <location>
        <begin position="147"/>
        <end position="170"/>
    </location>
</feature>
<dbReference type="InterPro" id="IPR039421">
    <property type="entry name" value="Type_1_exporter"/>
</dbReference>
<dbReference type="Proteomes" id="UP000198816">
    <property type="component" value="Unassembled WGS sequence"/>
</dbReference>
<protein>
    <submittedName>
        <fullName evidence="12">ATP-binding cassette, subfamily B</fullName>
    </submittedName>
</protein>
<feature type="transmembrane region" description="Helical" evidence="9">
    <location>
        <begin position="176"/>
        <end position="196"/>
    </location>
</feature>
<dbReference type="GO" id="GO:0140359">
    <property type="term" value="F:ABC-type transporter activity"/>
    <property type="evidence" value="ECO:0007669"/>
    <property type="project" value="InterPro"/>
</dbReference>
<dbReference type="RefSeq" id="WP_093027346.1">
    <property type="nucleotide sequence ID" value="NZ_FNNZ01000001.1"/>
</dbReference>
<accession>A0A1H2QGW7</accession>
<comment type="subcellular location">
    <subcellularLocation>
        <location evidence="1">Cell membrane</location>
        <topology evidence="1">Multi-pass membrane protein</topology>
    </subcellularLocation>
</comment>
<keyword evidence="3 9" id="KW-0812">Transmembrane</keyword>
<dbReference type="Pfam" id="PF00005">
    <property type="entry name" value="ABC_tran"/>
    <property type="match status" value="1"/>
</dbReference>
<dbReference type="InterPro" id="IPR017871">
    <property type="entry name" value="ABC_transporter-like_CS"/>
</dbReference>
<proteinExistence type="predicted"/>
<dbReference type="GO" id="GO:0005524">
    <property type="term" value="F:ATP binding"/>
    <property type="evidence" value="ECO:0007669"/>
    <property type="project" value="UniProtKB-KW"/>
</dbReference>
<feature type="domain" description="ABC transporter" evidence="10">
    <location>
        <begin position="354"/>
        <end position="588"/>
    </location>
</feature>
<evidence type="ECO:0000259" key="10">
    <source>
        <dbReference type="PROSITE" id="PS50893"/>
    </source>
</evidence>
<evidence type="ECO:0000256" key="1">
    <source>
        <dbReference type="ARBA" id="ARBA00004651"/>
    </source>
</evidence>
<keyword evidence="4" id="KW-0547">Nucleotide-binding</keyword>
<keyword evidence="13" id="KW-1185">Reference proteome</keyword>
<feature type="compositionally biased region" description="Low complexity" evidence="8">
    <location>
        <begin position="603"/>
        <end position="613"/>
    </location>
</feature>
<dbReference type="SUPFAM" id="SSF90123">
    <property type="entry name" value="ABC transporter transmembrane region"/>
    <property type="match status" value="1"/>
</dbReference>
<reference evidence="13" key="1">
    <citation type="submission" date="2016-10" db="EMBL/GenBank/DDBJ databases">
        <authorList>
            <person name="Varghese N."/>
            <person name="Submissions S."/>
        </authorList>
    </citation>
    <scope>NUCLEOTIDE SEQUENCE [LARGE SCALE GENOMIC DNA]</scope>
    <source>
        <strain evidence="13">DSM 217</strain>
    </source>
</reference>
<dbReference type="CDD" id="cd03253">
    <property type="entry name" value="ABCC_ATM1_transporter"/>
    <property type="match status" value="1"/>
</dbReference>
<dbReference type="SMART" id="SM00382">
    <property type="entry name" value="AAA"/>
    <property type="match status" value="1"/>
</dbReference>
<evidence type="ECO:0000313" key="13">
    <source>
        <dbReference type="Proteomes" id="UP000198816"/>
    </source>
</evidence>
<dbReference type="InterPro" id="IPR003593">
    <property type="entry name" value="AAA+_ATPase"/>
</dbReference>
<dbReference type="PANTHER" id="PTHR24221:SF402">
    <property type="entry name" value="IRON-SULFUR CLUSTERS TRANSPORTER ABCB7, MITOCHONDRIAL"/>
    <property type="match status" value="1"/>
</dbReference>
<dbReference type="InterPro" id="IPR011527">
    <property type="entry name" value="ABC1_TM_dom"/>
</dbReference>
<keyword evidence="5 12" id="KW-0067">ATP-binding</keyword>
<evidence type="ECO:0000313" key="12">
    <source>
        <dbReference type="EMBL" id="SDW06180.1"/>
    </source>
</evidence>
<feature type="transmembrane region" description="Helical" evidence="9">
    <location>
        <begin position="34"/>
        <end position="55"/>
    </location>
</feature>
<dbReference type="PROSITE" id="PS50893">
    <property type="entry name" value="ABC_TRANSPORTER_2"/>
    <property type="match status" value="1"/>
</dbReference>
<dbReference type="FunFam" id="3.40.50.300:FF:000186">
    <property type="entry name" value="ATP-binding cassette sub-family B member 7, mitochondrial"/>
    <property type="match status" value="1"/>
</dbReference>
<gene>
    <name evidence="12" type="ORF">SAMN05421783_101262</name>
</gene>
<dbReference type="Gene3D" id="3.40.50.300">
    <property type="entry name" value="P-loop containing nucleotide triphosphate hydrolases"/>
    <property type="match status" value="1"/>
</dbReference>
<dbReference type="Gene3D" id="1.20.1560.10">
    <property type="entry name" value="ABC transporter type 1, transmembrane domain"/>
    <property type="match status" value="1"/>
</dbReference>
<feature type="transmembrane region" description="Helical" evidence="9">
    <location>
        <begin position="294"/>
        <end position="315"/>
    </location>
</feature>
<dbReference type="GO" id="GO:0016887">
    <property type="term" value="F:ATP hydrolysis activity"/>
    <property type="evidence" value="ECO:0007669"/>
    <property type="project" value="InterPro"/>
</dbReference>
<dbReference type="PROSITE" id="PS00211">
    <property type="entry name" value="ABC_TRANSPORTER_1"/>
    <property type="match status" value="1"/>
</dbReference>
<dbReference type="EMBL" id="FNNZ01000001">
    <property type="protein sequence ID" value="SDW06180.1"/>
    <property type="molecule type" value="Genomic_DNA"/>
</dbReference>
<evidence type="ECO:0000256" key="9">
    <source>
        <dbReference type="SAM" id="Phobius"/>
    </source>
</evidence>
<dbReference type="PROSITE" id="PS50929">
    <property type="entry name" value="ABC_TM1F"/>
    <property type="match status" value="1"/>
</dbReference>
<feature type="transmembrane region" description="Helical" evidence="9">
    <location>
        <begin position="67"/>
        <end position="86"/>
    </location>
</feature>
<keyword evidence="6 9" id="KW-1133">Transmembrane helix</keyword>
<evidence type="ECO:0000256" key="8">
    <source>
        <dbReference type="SAM" id="MobiDB-lite"/>
    </source>
</evidence>
<evidence type="ECO:0000256" key="5">
    <source>
        <dbReference type="ARBA" id="ARBA00022840"/>
    </source>
</evidence>
<evidence type="ECO:0000256" key="6">
    <source>
        <dbReference type="ARBA" id="ARBA00022989"/>
    </source>
</evidence>
<dbReference type="InterPro" id="IPR003439">
    <property type="entry name" value="ABC_transporter-like_ATP-bd"/>
</dbReference>
<dbReference type="CDD" id="cd18582">
    <property type="entry name" value="ABC_6TM_ATM1_ABCB7"/>
    <property type="match status" value="1"/>
</dbReference>
<dbReference type="AlphaFoldDB" id="A0A1H2QGW7"/>
<evidence type="ECO:0000256" key="3">
    <source>
        <dbReference type="ARBA" id="ARBA00022692"/>
    </source>
</evidence>
<evidence type="ECO:0000256" key="7">
    <source>
        <dbReference type="ARBA" id="ARBA00023136"/>
    </source>
</evidence>
<dbReference type="SUPFAM" id="SSF52540">
    <property type="entry name" value="P-loop containing nucleoside triphosphate hydrolases"/>
    <property type="match status" value="1"/>
</dbReference>
<dbReference type="Pfam" id="PF00664">
    <property type="entry name" value="ABC_membrane"/>
    <property type="match status" value="1"/>
</dbReference>
<dbReference type="GO" id="GO:0005886">
    <property type="term" value="C:plasma membrane"/>
    <property type="evidence" value="ECO:0007669"/>
    <property type="project" value="UniProtKB-SubCell"/>
</dbReference>
<dbReference type="GO" id="GO:0006879">
    <property type="term" value="P:intracellular iron ion homeostasis"/>
    <property type="evidence" value="ECO:0007669"/>
    <property type="project" value="TreeGrafter"/>
</dbReference>
<evidence type="ECO:0000259" key="11">
    <source>
        <dbReference type="PROSITE" id="PS50929"/>
    </source>
</evidence>
<name>A0A1H2QGW7_THIRO</name>
<keyword evidence="7 9" id="KW-0472">Membrane</keyword>
<feature type="region of interest" description="Disordered" evidence="8">
    <location>
        <begin position="591"/>
        <end position="621"/>
    </location>
</feature>
<organism evidence="12 13">
    <name type="scientific">Thiocapsa roseopersicina</name>
    <dbReference type="NCBI Taxonomy" id="1058"/>
    <lineage>
        <taxon>Bacteria</taxon>
        <taxon>Pseudomonadati</taxon>
        <taxon>Pseudomonadota</taxon>
        <taxon>Gammaproteobacteria</taxon>
        <taxon>Chromatiales</taxon>
        <taxon>Chromatiaceae</taxon>
        <taxon>Thiocapsa</taxon>
    </lineage>
</organism>
<dbReference type="InterPro" id="IPR036640">
    <property type="entry name" value="ABC1_TM_sf"/>
</dbReference>
<keyword evidence="2" id="KW-0813">Transport</keyword>
<evidence type="ECO:0000256" key="2">
    <source>
        <dbReference type="ARBA" id="ARBA00022448"/>
    </source>
</evidence>
<sequence>MNRIAATERIHSDRRDWHNLRGMLPYLWEFRGRAMLALACLIAAKVANVGVPLVLRDIVDAFEATPHQVLVLPISLLVAYGALKLSSSLFNELRDMVFARVRYRAMRRLSTKVLDHLHRLSLRYHLGRQSGAISRDLERGTRSVSTILNYVAFSVLPVLVEFTLVAVILFKQYSPAFALVVFGTVAVYFTFTFAITEWRMDYRHRMNRLDSEANNQAFDSLINYETVKYFGNERMELERYDGTLAEWEEMAVKSQTSMSLLNFGQGAIIAIGVTLIMAFAANGVVQGEMSVGDLVLVNALMLQLFIPLGFLGIVYRQIKYALADMDLVFKLLERRPEIQDAPDTKALRLRDGEIRFEHVDFHYQHERAILQDVDFRIAPGQTLAVVGHSGAGKSTLARLLFRFYDVTAGRILIDGQDLREVTQESLRAAIGIVPQDTVLFNDTIYYNLAYGRPGATRAEVERCAEMAHIRTFIESLPDGWETMVGERGLKLSGGEKQRVAIARAILKQPRILVFDEATSSLDSHTEQAIQQTLAEVAENHTTLVIAHRLSTVVDADHILVLEQGRIREQGTHRALLETGGHYAAMWELQQREGPDAPVPVPNPVAATDAGAGTPPAPEASP</sequence>
<evidence type="ECO:0000256" key="4">
    <source>
        <dbReference type="ARBA" id="ARBA00022741"/>
    </source>
</evidence>
<dbReference type="InterPro" id="IPR027417">
    <property type="entry name" value="P-loop_NTPase"/>
</dbReference>
<feature type="domain" description="ABC transmembrane type-1" evidence="11">
    <location>
        <begin position="36"/>
        <end position="318"/>
    </location>
</feature>